<dbReference type="InterPro" id="IPR036411">
    <property type="entry name" value="TorD-like_sf"/>
</dbReference>
<evidence type="ECO:0000313" key="2">
    <source>
        <dbReference type="EMBL" id="MCD4838899.1"/>
    </source>
</evidence>
<dbReference type="InterPro" id="IPR003765">
    <property type="entry name" value="NO3_reductase_chaperone_NarJ"/>
</dbReference>
<dbReference type="SUPFAM" id="SSF89155">
    <property type="entry name" value="TorD-like"/>
    <property type="match status" value="1"/>
</dbReference>
<protein>
    <submittedName>
        <fullName evidence="2">Nitrate reductase molybdenum cofactor assembly chaperone</fullName>
    </submittedName>
</protein>
<dbReference type="PANTHER" id="PTHR43680:SF2">
    <property type="entry name" value="NITRATE REDUCTASE MOLYBDENUM COFACTOR ASSEMBLY CHAPERONE NARJ"/>
    <property type="match status" value="1"/>
</dbReference>
<organism evidence="2 3">
    <name type="scientific">Neobacillus sedimentimangrovi</name>
    <dbReference type="NCBI Taxonomy" id="2699460"/>
    <lineage>
        <taxon>Bacteria</taxon>
        <taxon>Bacillati</taxon>
        <taxon>Bacillota</taxon>
        <taxon>Bacilli</taxon>
        <taxon>Bacillales</taxon>
        <taxon>Bacillaceae</taxon>
        <taxon>Neobacillus</taxon>
    </lineage>
</organism>
<keyword evidence="3" id="KW-1185">Reference proteome</keyword>
<evidence type="ECO:0000313" key="3">
    <source>
        <dbReference type="Proteomes" id="UP001162836"/>
    </source>
</evidence>
<dbReference type="Proteomes" id="UP001162836">
    <property type="component" value="Unassembled WGS sequence"/>
</dbReference>
<dbReference type="Pfam" id="PF02613">
    <property type="entry name" value="Nitrate_red_del"/>
    <property type="match status" value="1"/>
</dbReference>
<dbReference type="InterPro" id="IPR020945">
    <property type="entry name" value="DMSO/NO3_reduct_chaperone"/>
</dbReference>
<reference evidence="2 3" key="1">
    <citation type="journal article" date="2023" name="Antonie Van Leeuwenhoek">
        <title>Unveiling the genomic potential of a novel thermostable glycoside hydrolases producing Neobacillus sedimentimangrovi UE25.</title>
        <authorList>
            <person name="Ejaz U."/>
            <person name="Saleem F."/>
            <person name="Rashid R."/>
            <person name="Hasan K.A."/>
            <person name="Syed M.N."/>
            <person name="Sohail M."/>
        </authorList>
    </citation>
    <scope>NUCLEOTIDE SEQUENCE [LARGE SCALE GENOMIC DNA]</scope>
    <source>
        <strain evidence="2 3">UE25</strain>
    </source>
</reference>
<sequence>MEEKQLIFKLCSIMLRYPDQAWVKSEEMYEMISSLEDPNIKKAFLTFWDYIVQTSWEELTENYVKWFDLSESTTLYLTYGIFGDNRERGPAFVRLKLEFAKAGFYLKENELPDYLPLILEFASVAEPKFAQKVLAIHWKAITNLLEELKKEQNPYMSLVHVCVMTMENLLPKTEQKMNHHAS</sequence>
<dbReference type="RefSeq" id="WP_231314766.1">
    <property type="nucleotide sequence ID" value="NZ_JAJODE010000019.1"/>
</dbReference>
<dbReference type="NCBIfam" id="TIGR00684">
    <property type="entry name" value="narJ"/>
    <property type="match status" value="1"/>
</dbReference>
<dbReference type="PANTHER" id="PTHR43680">
    <property type="entry name" value="NITRATE REDUCTASE MOLYBDENUM COFACTOR ASSEMBLY CHAPERONE"/>
    <property type="match status" value="1"/>
</dbReference>
<dbReference type="EMBL" id="JAJODE010000019">
    <property type="protein sequence ID" value="MCD4838899.1"/>
    <property type="molecule type" value="Genomic_DNA"/>
</dbReference>
<gene>
    <name evidence="2" type="primary">narJ</name>
    <name evidence="2" type="ORF">LRS37_08425</name>
</gene>
<proteinExistence type="predicted"/>
<evidence type="ECO:0000256" key="1">
    <source>
        <dbReference type="ARBA" id="ARBA00023063"/>
    </source>
</evidence>
<name>A0ABS8QI09_9BACI</name>
<comment type="caution">
    <text evidence="2">The sequence shown here is derived from an EMBL/GenBank/DDBJ whole genome shotgun (WGS) entry which is preliminary data.</text>
</comment>
<keyword evidence="1" id="KW-0534">Nitrate assimilation</keyword>
<accession>A0ABS8QI09</accession>